<protein>
    <submittedName>
        <fullName evidence="1">Uncharacterized protein</fullName>
    </submittedName>
</protein>
<name>A0AAP0J5G6_9MAGN</name>
<evidence type="ECO:0000313" key="2">
    <source>
        <dbReference type="Proteomes" id="UP001420932"/>
    </source>
</evidence>
<dbReference type="AlphaFoldDB" id="A0AAP0J5G6"/>
<reference evidence="1 2" key="1">
    <citation type="submission" date="2024-01" db="EMBL/GenBank/DDBJ databases">
        <title>Genome assemblies of Stephania.</title>
        <authorList>
            <person name="Yang L."/>
        </authorList>
    </citation>
    <scope>NUCLEOTIDE SEQUENCE [LARGE SCALE GENOMIC DNA]</scope>
    <source>
        <strain evidence="1">YNDBR</strain>
        <tissue evidence="1">Leaf</tissue>
    </source>
</reference>
<keyword evidence="2" id="KW-1185">Reference proteome</keyword>
<organism evidence="1 2">
    <name type="scientific">Stephania yunnanensis</name>
    <dbReference type="NCBI Taxonomy" id="152371"/>
    <lineage>
        <taxon>Eukaryota</taxon>
        <taxon>Viridiplantae</taxon>
        <taxon>Streptophyta</taxon>
        <taxon>Embryophyta</taxon>
        <taxon>Tracheophyta</taxon>
        <taxon>Spermatophyta</taxon>
        <taxon>Magnoliopsida</taxon>
        <taxon>Ranunculales</taxon>
        <taxon>Menispermaceae</taxon>
        <taxon>Menispermoideae</taxon>
        <taxon>Cissampelideae</taxon>
        <taxon>Stephania</taxon>
    </lineage>
</organism>
<comment type="caution">
    <text evidence="1">The sequence shown here is derived from an EMBL/GenBank/DDBJ whole genome shotgun (WGS) entry which is preliminary data.</text>
</comment>
<evidence type="ECO:0000313" key="1">
    <source>
        <dbReference type="EMBL" id="KAK9127759.1"/>
    </source>
</evidence>
<dbReference type="Proteomes" id="UP001420932">
    <property type="component" value="Unassembled WGS sequence"/>
</dbReference>
<sequence length="127" mass="13402">MPPPDHRHASVLPFCGPPSSAPCSPAAGPLSSLLSCSSSFLRRCYLLCVPASGAAAAGVWSSLLPPVLVSLHRAPPPPLLIYTNLLTSLVTGLLSRDPYRPYPCIPTETDAENILCVGFGKEMMGMR</sequence>
<accession>A0AAP0J5G6</accession>
<gene>
    <name evidence="1" type="ORF">Syun_016556</name>
</gene>
<dbReference type="EMBL" id="JBBNAF010000007">
    <property type="protein sequence ID" value="KAK9127759.1"/>
    <property type="molecule type" value="Genomic_DNA"/>
</dbReference>
<proteinExistence type="predicted"/>